<evidence type="ECO:0000313" key="1">
    <source>
        <dbReference type="EMBL" id="KAL1269325.1"/>
    </source>
</evidence>
<dbReference type="EMBL" id="JAYMGO010000008">
    <property type="protein sequence ID" value="KAL1269325.1"/>
    <property type="molecule type" value="Genomic_DNA"/>
</dbReference>
<proteinExistence type="predicted"/>
<name>A0ABR3MXJ0_9TELE</name>
<organism evidence="1 2">
    <name type="scientific">Cirrhinus molitorella</name>
    <name type="common">mud carp</name>
    <dbReference type="NCBI Taxonomy" id="172907"/>
    <lineage>
        <taxon>Eukaryota</taxon>
        <taxon>Metazoa</taxon>
        <taxon>Chordata</taxon>
        <taxon>Craniata</taxon>
        <taxon>Vertebrata</taxon>
        <taxon>Euteleostomi</taxon>
        <taxon>Actinopterygii</taxon>
        <taxon>Neopterygii</taxon>
        <taxon>Teleostei</taxon>
        <taxon>Ostariophysi</taxon>
        <taxon>Cypriniformes</taxon>
        <taxon>Cyprinidae</taxon>
        <taxon>Labeoninae</taxon>
        <taxon>Labeonini</taxon>
        <taxon>Cirrhinus</taxon>
    </lineage>
</organism>
<keyword evidence="2" id="KW-1185">Reference proteome</keyword>
<evidence type="ECO:0000313" key="2">
    <source>
        <dbReference type="Proteomes" id="UP001558613"/>
    </source>
</evidence>
<sequence>METLRLQWTRHCQGFIIPHVYLEFSKKMDVQLSHVAFDTLEVSKEEKGRMGARITGLDLFHLSLPLSLSHVGSFSSCPQFRLSFSSCSHHC</sequence>
<protein>
    <submittedName>
        <fullName evidence="1">Uncharacterized protein</fullName>
    </submittedName>
</protein>
<reference evidence="1 2" key="1">
    <citation type="submission" date="2023-09" db="EMBL/GenBank/DDBJ databases">
        <authorList>
            <person name="Wang M."/>
        </authorList>
    </citation>
    <scope>NUCLEOTIDE SEQUENCE [LARGE SCALE GENOMIC DNA]</scope>
    <source>
        <strain evidence="1">GT-2023</strain>
        <tissue evidence="1">Liver</tissue>
    </source>
</reference>
<comment type="caution">
    <text evidence="1">The sequence shown here is derived from an EMBL/GenBank/DDBJ whole genome shotgun (WGS) entry which is preliminary data.</text>
</comment>
<accession>A0ABR3MXJ0</accession>
<dbReference type="Proteomes" id="UP001558613">
    <property type="component" value="Unassembled WGS sequence"/>
</dbReference>
<gene>
    <name evidence="1" type="ORF">QQF64_031614</name>
</gene>